<comment type="caution">
    <text evidence="1">The sequence shown here is derived from an EMBL/GenBank/DDBJ whole genome shotgun (WGS) entry which is preliminary data.</text>
</comment>
<evidence type="ECO:0000313" key="2">
    <source>
        <dbReference type="Proteomes" id="UP000224460"/>
    </source>
</evidence>
<proteinExistence type="predicted"/>
<evidence type="ECO:0000313" key="1">
    <source>
        <dbReference type="EMBL" id="PHV70119.1"/>
    </source>
</evidence>
<accession>A0AC61D9Q8</accession>
<organism evidence="1 2">
    <name type="scientific">Sporanaerobium hydrogeniformans</name>
    <dbReference type="NCBI Taxonomy" id="3072179"/>
    <lineage>
        <taxon>Bacteria</taxon>
        <taxon>Bacillati</taxon>
        <taxon>Bacillota</taxon>
        <taxon>Clostridia</taxon>
        <taxon>Lachnospirales</taxon>
        <taxon>Lachnospiraceae</taxon>
        <taxon>Sporanaerobium</taxon>
    </lineage>
</organism>
<sequence>MATIKEVAAKAGVSIATVSRVLNFDETLNITQETKKRILEVAEELQYVAVNRRKNKARKFNIGIIHWYSQEEEIRDPYFLSIRLTIEKCCEKEGVGFKFMRYKEMGYSVDRLDGLIAIGKFGKEQAALFEKLATYIVFVDSCPDELAYDSVMADYKLGVWKALEYLYALGHRRLGYIGGCEYVGEKKELIQDRREEVFVHFTTQKGIYRPEFILKENFTPESGYKLLKEALESKEYPTAFFVASDPMAIGAYKAVTDKGLEVGKDISLIGFDDIYMSRYLTPSLTTIKVHTDFMGETAVETLLERLRTERKISKKILIPTELIIRESCREL</sequence>
<gene>
    <name evidence="1" type="ORF">CS063_12515</name>
</gene>
<dbReference type="Proteomes" id="UP000224460">
    <property type="component" value="Unassembled WGS sequence"/>
</dbReference>
<keyword evidence="2" id="KW-1185">Reference proteome</keyword>
<name>A0AC61D9Q8_9FIRM</name>
<reference evidence="1" key="1">
    <citation type="submission" date="2017-10" db="EMBL/GenBank/DDBJ databases">
        <title>Genome sequence of cellulolytic Lachnospiraceae bacterium XHS1971 isolated from hotspring sediment.</title>
        <authorList>
            <person name="Vasudevan G."/>
            <person name="Joshi A.J."/>
            <person name="Hivarkar S."/>
            <person name="Lanjekar V.B."/>
            <person name="Dhakephalkar P.K."/>
            <person name="Dagar S."/>
        </authorList>
    </citation>
    <scope>NUCLEOTIDE SEQUENCE</scope>
    <source>
        <strain evidence="1">XHS1971</strain>
    </source>
</reference>
<protein>
    <submittedName>
        <fullName evidence="1">LacI family transcriptional regulator</fullName>
    </submittedName>
</protein>
<dbReference type="EMBL" id="PEDL01000014">
    <property type="protein sequence ID" value="PHV70119.1"/>
    <property type="molecule type" value="Genomic_DNA"/>
</dbReference>